<protein>
    <recommendedName>
        <fullName evidence="3">YbaB/EbfC family nucleoid-associated protein</fullName>
    </recommendedName>
</protein>
<dbReference type="GO" id="GO:0003677">
    <property type="term" value="F:DNA binding"/>
    <property type="evidence" value="ECO:0007669"/>
    <property type="project" value="InterPro"/>
</dbReference>
<organism evidence="1 2">
    <name type="scientific">Dactylosporangium sucinum</name>
    <dbReference type="NCBI Taxonomy" id="1424081"/>
    <lineage>
        <taxon>Bacteria</taxon>
        <taxon>Bacillati</taxon>
        <taxon>Actinomycetota</taxon>
        <taxon>Actinomycetes</taxon>
        <taxon>Micromonosporales</taxon>
        <taxon>Micromonosporaceae</taxon>
        <taxon>Dactylosporangium</taxon>
    </lineage>
</organism>
<reference evidence="1" key="1">
    <citation type="journal article" date="2014" name="Int. J. Syst. Evol. Microbiol.">
        <title>Complete genome sequence of Corynebacterium casei LMG S-19264T (=DSM 44701T), isolated from a smear-ripened cheese.</title>
        <authorList>
            <consortium name="US DOE Joint Genome Institute (JGI-PGF)"/>
            <person name="Walter F."/>
            <person name="Albersmeier A."/>
            <person name="Kalinowski J."/>
            <person name="Ruckert C."/>
        </authorList>
    </citation>
    <scope>NUCLEOTIDE SEQUENCE</scope>
    <source>
        <strain evidence="1">JCM 19831</strain>
    </source>
</reference>
<dbReference type="AlphaFoldDB" id="A0A917WI14"/>
<dbReference type="Pfam" id="PF02575">
    <property type="entry name" value="YbaB_DNA_bd"/>
    <property type="match status" value="1"/>
</dbReference>
<name>A0A917WI14_9ACTN</name>
<dbReference type="SUPFAM" id="SSF82607">
    <property type="entry name" value="YbaB-like"/>
    <property type="match status" value="1"/>
</dbReference>
<dbReference type="InterPro" id="IPR036894">
    <property type="entry name" value="YbaB-like_sf"/>
</dbReference>
<keyword evidence="2" id="KW-1185">Reference proteome</keyword>
<accession>A0A917WI14</accession>
<evidence type="ECO:0008006" key="3">
    <source>
        <dbReference type="Google" id="ProtNLM"/>
    </source>
</evidence>
<dbReference type="Proteomes" id="UP000642070">
    <property type="component" value="Unassembled WGS sequence"/>
</dbReference>
<proteinExistence type="predicted"/>
<gene>
    <name evidence="1" type="ORF">GCM10007977_003360</name>
</gene>
<evidence type="ECO:0000313" key="1">
    <source>
        <dbReference type="EMBL" id="GGM05565.1"/>
    </source>
</evidence>
<evidence type="ECO:0000313" key="2">
    <source>
        <dbReference type="Proteomes" id="UP000642070"/>
    </source>
</evidence>
<dbReference type="RefSeq" id="WP_229834006.1">
    <property type="nucleotide sequence ID" value="NZ_BMPI01000002.1"/>
</dbReference>
<dbReference type="EMBL" id="BMPI01000002">
    <property type="protein sequence ID" value="GGM05565.1"/>
    <property type="molecule type" value="Genomic_DNA"/>
</dbReference>
<dbReference type="Gene3D" id="3.30.1310.10">
    <property type="entry name" value="Nucleoid-associated protein YbaB-like domain"/>
    <property type="match status" value="1"/>
</dbReference>
<reference evidence="1" key="2">
    <citation type="submission" date="2020-09" db="EMBL/GenBank/DDBJ databases">
        <authorList>
            <person name="Sun Q."/>
            <person name="Ohkuma M."/>
        </authorList>
    </citation>
    <scope>NUCLEOTIDE SEQUENCE</scope>
    <source>
        <strain evidence="1">JCM 19831</strain>
    </source>
</reference>
<sequence>MDPDRIVEDALRQMRAVEDFQRRSAAMVGRGEALGGLVTAEARGDGGLSAITIDPRAMRSSSQEIGEATLAAARAAIEDLQQQTMAAMQEVVGGEVMDALTGKADPTKLMAEAEQKFRMSADDALAEIDKLRRQGGF</sequence>
<dbReference type="InterPro" id="IPR004401">
    <property type="entry name" value="YbaB/EbfC"/>
</dbReference>
<comment type="caution">
    <text evidence="1">The sequence shown here is derived from an EMBL/GenBank/DDBJ whole genome shotgun (WGS) entry which is preliminary data.</text>
</comment>